<gene>
    <name evidence="6" type="ORF">BXT84_15675</name>
</gene>
<keyword evidence="1 4" id="KW-0378">Hydrolase</keyword>
<feature type="short sequence motif" description="GXGXXG" evidence="4">
    <location>
        <begin position="8"/>
        <end position="13"/>
    </location>
</feature>
<accession>A0ABN5H3G1</accession>
<feature type="short sequence motif" description="GXSXG" evidence="4">
    <location>
        <begin position="35"/>
        <end position="39"/>
    </location>
</feature>
<dbReference type="EMBL" id="CP019454">
    <property type="protein sequence ID" value="AUW95220.1"/>
    <property type="molecule type" value="Genomic_DNA"/>
</dbReference>
<dbReference type="PROSITE" id="PS51635">
    <property type="entry name" value="PNPLA"/>
    <property type="match status" value="1"/>
</dbReference>
<dbReference type="InterPro" id="IPR016035">
    <property type="entry name" value="Acyl_Trfase/lysoPLipase"/>
</dbReference>
<dbReference type="PANTHER" id="PTHR14226:SF29">
    <property type="entry name" value="NEUROPATHY TARGET ESTERASE SWS"/>
    <property type="match status" value="1"/>
</dbReference>
<evidence type="ECO:0000256" key="3">
    <source>
        <dbReference type="ARBA" id="ARBA00023098"/>
    </source>
</evidence>
<evidence type="ECO:0000256" key="4">
    <source>
        <dbReference type="PROSITE-ProRule" id="PRU01161"/>
    </source>
</evidence>
<feature type="short sequence motif" description="DGA/G" evidence="4">
    <location>
        <begin position="181"/>
        <end position="183"/>
    </location>
</feature>
<dbReference type="Proteomes" id="UP000325292">
    <property type="component" value="Chromosome"/>
</dbReference>
<dbReference type="Gene3D" id="3.40.1090.10">
    <property type="entry name" value="Cytosolic phospholipase A2 catalytic domain"/>
    <property type="match status" value="2"/>
</dbReference>
<name>A0ABN5H3G1_9FIRM</name>
<dbReference type="Pfam" id="PF01734">
    <property type="entry name" value="Patatin"/>
    <property type="match status" value="1"/>
</dbReference>
<feature type="active site" description="Proton acceptor" evidence="4">
    <location>
        <position position="181"/>
    </location>
</feature>
<keyword evidence="7" id="KW-1185">Reference proteome</keyword>
<evidence type="ECO:0000256" key="2">
    <source>
        <dbReference type="ARBA" id="ARBA00022963"/>
    </source>
</evidence>
<dbReference type="PANTHER" id="PTHR14226">
    <property type="entry name" value="NEUROPATHY TARGET ESTERASE/SWISS CHEESE D.MELANOGASTER"/>
    <property type="match status" value="1"/>
</dbReference>
<dbReference type="InterPro" id="IPR050301">
    <property type="entry name" value="NTE"/>
</dbReference>
<sequence length="286" mass="30162">MFALALSGGGLLGAAHLGVLQVLEENGLWPSAVAGTSAGGLVASMVASGVGVEDMVAWGQAVTEHPEDYFELNTEGFVKEIWPGVHQPATGIINPQKFLESLIALSPTVQTIADWAMPCAVIATNIAQMQPAAFTPVLGVKPPGPGWEIIQQAHLRWALGATMAIPALFDAVRHKAALYVDGGISDTLPINWAFQLCPGPVIGVNVAPTKPVNGADLGIADILARSEAFVTQELSDVQNQQYLSVVISPPTEGTPFWAFHDYHRLIALGRHAAIEALPDIAKMLSL</sequence>
<feature type="active site" description="Nucleophile" evidence="4">
    <location>
        <position position="37"/>
    </location>
</feature>
<keyword evidence="2 4" id="KW-0442">Lipid degradation</keyword>
<dbReference type="InterPro" id="IPR002641">
    <property type="entry name" value="PNPLA_dom"/>
</dbReference>
<organism evidence="6 7">
    <name type="scientific">Sulfobacillus thermotolerans</name>
    <dbReference type="NCBI Taxonomy" id="338644"/>
    <lineage>
        <taxon>Bacteria</taxon>
        <taxon>Bacillati</taxon>
        <taxon>Bacillota</taxon>
        <taxon>Clostridia</taxon>
        <taxon>Eubacteriales</taxon>
        <taxon>Clostridiales Family XVII. Incertae Sedis</taxon>
        <taxon>Sulfobacillus</taxon>
    </lineage>
</organism>
<evidence type="ECO:0000313" key="6">
    <source>
        <dbReference type="EMBL" id="AUW95220.1"/>
    </source>
</evidence>
<proteinExistence type="predicted"/>
<evidence type="ECO:0000259" key="5">
    <source>
        <dbReference type="PROSITE" id="PS51635"/>
    </source>
</evidence>
<protein>
    <recommendedName>
        <fullName evidence="5">PNPLA domain-containing protein</fullName>
    </recommendedName>
</protein>
<reference evidence="6 7" key="1">
    <citation type="journal article" date="2019" name="Sci. Rep.">
        <title>Sulfobacillus thermotolerans: new insights into resistance and metabolic capacities of acidophilic chemolithotrophs.</title>
        <authorList>
            <person name="Panyushkina A.E."/>
            <person name="Babenko V.V."/>
            <person name="Nikitina A.S."/>
            <person name="Selezneva O.V."/>
            <person name="Tsaplina I.A."/>
            <person name="Letarova M.A."/>
            <person name="Kostryukova E.S."/>
            <person name="Letarov A.V."/>
        </authorList>
    </citation>
    <scope>NUCLEOTIDE SEQUENCE [LARGE SCALE GENOMIC DNA]</scope>
    <source>
        <strain evidence="6 7">Kr1</strain>
    </source>
</reference>
<dbReference type="SUPFAM" id="SSF52151">
    <property type="entry name" value="FabD/lysophospholipase-like"/>
    <property type="match status" value="1"/>
</dbReference>
<evidence type="ECO:0000256" key="1">
    <source>
        <dbReference type="ARBA" id="ARBA00022801"/>
    </source>
</evidence>
<evidence type="ECO:0000313" key="7">
    <source>
        <dbReference type="Proteomes" id="UP000325292"/>
    </source>
</evidence>
<feature type="domain" description="PNPLA" evidence="5">
    <location>
        <begin position="4"/>
        <end position="194"/>
    </location>
</feature>
<keyword evidence="3 4" id="KW-0443">Lipid metabolism</keyword>